<dbReference type="GO" id="GO:0003677">
    <property type="term" value="F:DNA binding"/>
    <property type="evidence" value="ECO:0007669"/>
    <property type="project" value="UniProtKB-UniRule"/>
</dbReference>
<feature type="region of interest" description="Disordered" evidence="5">
    <location>
        <begin position="150"/>
        <end position="185"/>
    </location>
</feature>
<feature type="compositionally biased region" description="Basic residues" evidence="5">
    <location>
        <begin position="164"/>
        <end position="179"/>
    </location>
</feature>
<evidence type="ECO:0000256" key="2">
    <source>
        <dbReference type="ARBA" id="ARBA00023242"/>
    </source>
</evidence>
<evidence type="ECO:0000256" key="4">
    <source>
        <dbReference type="SAM" id="Coils"/>
    </source>
</evidence>
<accession>A0A8C4RQ05</accession>
<dbReference type="InterPro" id="IPR013087">
    <property type="entry name" value="Znf_C2H2_type"/>
</dbReference>
<evidence type="ECO:0000256" key="5">
    <source>
        <dbReference type="SAM" id="MobiDB-lite"/>
    </source>
</evidence>
<feature type="domain" description="HMG box" evidence="6">
    <location>
        <begin position="186"/>
        <end position="254"/>
    </location>
</feature>
<dbReference type="Pfam" id="PF00505">
    <property type="entry name" value="HMG_box"/>
    <property type="match status" value="1"/>
</dbReference>
<keyword evidence="2 3" id="KW-0539">Nucleus</keyword>
<dbReference type="InterPro" id="IPR036236">
    <property type="entry name" value="Znf_C2H2_sf"/>
</dbReference>
<dbReference type="Gene3D" id="3.30.160.60">
    <property type="entry name" value="Classic Zinc Finger"/>
    <property type="match status" value="1"/>
</dbReference>
<evidence type="ECO:0000259" key="6">
    <source>
        <dbReference type="PROSITE" id="PS50118"/>
    </source>
</evidence>
<keyword evidence="4" id="KW-0175">Coiled coil</keyword>
<evidence type="ECO:0000256" key="1">
    <source>
        <dbReference type="ARBA" id="ARBA00023125"/>
    </source>
</evidence>
<feature type="coiled-coil region" evidence="4">
    <location>
        <begin position="229"/>
        <end position="256"/>
    </location>
</feature>
<reference evidence="7" key="3">
    <citation type="submission" date="2025-09" db="UniProtKB">
        <authorList>
            <consortium name="Ensembl"/>
        </authorList>
    </citation>
    <scope>IDENTIFICATION</scope>
</reference>
<dbReference type="InterPro" id="IPR009071">
    <property type="entry name" value="HMG_box_dom"/>
</dbReference>
<feature type="DNA-binding region" description="HMG box" evidence="3">
    <location>
        <begin position="186"/>
        <end position="254"/>
    </location>
</feature>
<dbReference type="Ensembl" id="ENSECRT00000005995.1">
    <property type="protein sequence ID" value="ENSECRP00000005896.1"/>
    <property type="gene ID" value="ENSECRG00000003947.1"/>
</dbReference>
<dbReference type="PROSITE" id="PS00028">
    <property type="entry name" value="ZINC_FINGER_C2H2_1"/>
    <property type="match status" value="1"/>
</dbReference>
<evidence type="ECO:0000313" key="7">
    <source>
        <dbReference type="Ensembl" id="ENSECRP00000005896.1"/>
    </source>
</evidence>
<dbReference type="GeneTree" id="ENSGT00940000166785"/>
<dbReference type="SMART" id="SM00398">
    <property type="entry name" value="HMG"/>
    <property type="match status" value="1"/>
</dbReference>
<dbReference type="GO" id="GO:0005634">
    <property type="term" value="C:nucleus"/>
    <property type="evidence" value="ECO:0007669"/>
    <property type="project" value="UniProtKB-UniRule"/>
</dbReference>
<dbReference type="InterPro" id="IPR036910">
    <property type="entry name" value="HMG_box_dom_sf"/>
</dbReference>
<feature type="compositionally biased region" description="Polar residues" evidence="5">
    <location>
        <begin position="150"/>
        <end position="163"/>
    </location>
</feature>
<proteinExistence type="predicted"/>
<dbReference type="CDD" id="cd21980">
    <property type="entry name" value="HMG-box_HMG20"/>
    <property type="match status" value="1"/>
</dbReference>
<keyword evidence="1 3" id="KW-0238">DNA-binding</keyword>
<dbReference type="PANTHER" id="PTHR46040:SF4">
    <property type="entry name" value="HMG BOX DOMAIN-CONTAINING PROTEIN"/>
    <property type="match status" value="1"/>
</dbReference>
<dbReference type="PANTHER" id="PTHR46040">
    <property type="entry name" value="HIGH MOBILITY GROUP PROTEIN 2"/>
    <property type="match status" value="1"/>
</dbReference>
<keyword evidence="8" id="KW-1185">Reference proteome</keyword>
<dbReference type="GO" id="GO:0010468">
    <property type="term" value="P:regulation of gene expression"/>
    <property type="evidence" value="ECO:0007669"/>
    <property type="project" value="TreeGrafter"/>
</dbReference>
<evidence type="ECO:0000313" key="8">
    <source>
        <dbReference type="Proteomes" id="UP000694620"/>
    </source>
</evidence>
<evidence type="ECO:0000256" key="3">
    <source>
        <dbReference type="PROSITE-ProRule" id="PRU00267"/>
    </source>
</evidence>
<dbReference type="SUPFAM" id="SSF57667">
    <property type="entry name" value="beta-beta-alpha zinc fingers"/>
    <property type="match status" value="1"/>
</dbReference>
<dbReference type="InterPro" id="IPR051965">
    <property type="entry name" value="ChromReg_NeuronalGeneExpr"/>
</dbReference>
<dbReference type="Gene3D" id="1.10.30.10">
    <property type="entry name" value="High mobility group box domain"/>
    <property type="match status" value="1"/>
</dbReference>
<dbReference type="PROSITE" id="PS50118">
    <property type="entry name" value="HMG_BOX_2"/>
    <property type="match status" value="1"/>
</dbReference>
<gene>
    <name evidence="7" type="primary">LOC114651842</name>
</gene>
<dbReference type="AlphaFoldDB" id="A0A8C4RQ05"/>
<reference evidence="7" key="2">
    <citation type="submission" date="2025-08" db="UniProtKB">
        <authorList>
            <consortium name="Ensembl"/>
        </authorList>
    </citation>
    <scope>IDENTIFICATION</scope>
</reference>
<dbReference type="Proteomes" id="UP000694620">
    <property type="component" value="Chromosome 5"/>
</dbReference>
<protein>
    <submittedName>
        <fullName evidence="7">High mobility group protein 20A-like</fullName>
    </submittedName>
</protein>
<organism evidence="7 8">
    <name type="scientific">Erpetoichthys calabaricus</name>
    <name type="common">Rope fish</name>
    <name type="synonym">Calamoichthys calabaricus</name>
    <dbReference type="NCBI Taxonomy" id="27687"/>
    <lineage>
        <taxon>Eukaryota</taxon>
        <taxon>Metazoa</taxon>
        <taxon>Chordata</taxon>
        <taxon>Craniata</taxon>
        <taxon>Vertebrata</taxon>
        <taxon>Euteleostomi</taxon>
        <taxon>Actinopterygii</taxon>
        <taxon>Polypteriformes</taxon>
        <taxon>Polypteridae</taxon>
        <taxon>Erpetoichthys</taxon>
    </lineage>
</organism>
<reference evidence="7" key="1">
    <citation type="submission" date="2021-06" db="EMBL/GenBank/DDBJ databases">
        <authorList>
            <consortium name="Wellcome Sanger Institute Data Sharing"/>
        </authorList>
    </citation>
    <scope>NUCLEOTIDE SEQUENCE [LARGE SCALE GENOMIC DNA]</scope>
</reference>
<dbReference type="SUPFAM" id="SSF47095">
    <property type="entry name" value="HMG-box"/>
    <property type="match status" value="1"/>
</dbReference>
<sequence length="375" mass="41891">MSQLDSSLDSISTTDSVTVVNSMPVSDFDVVALQSEESAELSSVSVNGEPGGVTSMSASFIDGVPMTLSLQQVDGQHRIVCVAADGSGSTVSYVGQLNTNINLELQEQVTTPSLQSGYSVQNLHPETPLIPIHSLNSSIQLVQNMQNEELSTNTSLAAETKSVSQKRKGGWPKGKKRKPTKEFSAPRAPTTGYAIFVNEKKLQLKEEHPDIPFTEITKMLGTQWSQLTLEEKQKYNNIAEKDKERYIEELKMYQNSEAYKSFLKRKALNKVKYLCGVETVVDFENEVTALTQINGDENSDLYCRTCSQYFSSLHNKREHLLGKQHLQKMTEEFEKETAAHSKDHQVEEVEYLEACDEDSDMTQLCNFLSNTVVLH</sequence>
<name>A0A8C4RQ05_ERPCA</name>